<keyword evidence="1 6" id="KW-0597">Phosphoprotein</keyword>
<keyword evidence="4" id="KW-0238">DNA-binding</keyword>
<evidence type="ECO:0000256" key="7">
    <source>
        <dbReference type="SAM" id="Coils"/>
    </source>
</evidence>
<dbReference type="GO" id="GO:0006355">
    <property type="term" value="P:regulation of DNA-templated transcription"/>
    <property type="evidence" value="ECO:0007669"/>
    <property type="project" value="TreeGrafter"/>
</dbReference>
<dbReference type="SMART" id="SM00331">
    <property type="entry name" value="PP2C_SIG"/>
    <property type="match status" value="1"/>
</dbReference>
<sequence>MMKARLLVIDDEAMVRDSMVAYLEDSGYQVDAVDSGQAGLVVLEQQQIDLVLCDLRMPNLDGLEVLQQVKERTDNIPVIVVSGAGVMDDVVQALRLGASDYLVKPILDMAMLEHSVQRNLALVALEKQNQQYRDHLESVNRELRNGLDELRSDQQAGRQVQMKMLPEFVEQQGLSFKHIIKPSLMLSGDFLDYFPLDDEHFGFYIADVSGHGASSAFVTVLLKNLTYRLKRNLKRGSSDDLYHPVKVLQRINEELLDTECGKHLTIVYGVLNTKTLKFNYSIGAHFPMPILYSEGKAQYLEGRGMPVGLFRDAEYQNYAMQMPEKFTLSMFSDGVLELLKLPSLAHKEEYLLNLIEKEAGNHESIVSALAIESDTDVPDDIALMTLVRI</sequence>
<dbReference type="InterPro" id="IPR001932">
    <property type="entry name" value="PPM-type_phosphatase-like_dom"/>
</dbReference>
<dbReference type="GO" id="GO:0000156">
    <property type="term" value="F:phosphorelay response regulator activity"/>
    <property type="evidence" value="ECO:0007669"/>
    <property type="project" value="TreeGrafter"/>
</dbReference>
<feature type="domain" description="Response regulatory" evidence="8">
    <location>
        <begin position="5"/>
        <end position="119"/>
    </location>
</feature>
<dbReference type="PANTHER" id="PTHR48111">
    <property type="entry name" value="REGULATOR OF RPOS"/>
    <property type="match status" value="1"/>
</dbReference>
<dbReference type="InterPro" id="IPR011006">
    <property type="entry name" value="CheY-like_superfamily"/>
</dbReference>
<accession>A0A1Y5HQ77</accession>
<evidence type="ECO:0000256" key="2">
    <source>
        <dbReference type="ARBA" id="ARBA00023012"/>
    </source>
</evidence>
<dbReference type="Gene3D" id="3.40.50.2300">
    <property type="match status" value="1"/>
</dbReference>
<feature type="coiled-coil region" evidence="7">
    <location>
        <begin position="122"/>
        <end position="153"/>
    </location>
</feature>
<dbReference type="Gene3D" id="1.20.5.390">
    <property type="entry name" value="L1 transposable element, trimerization domain"/>
    <property type="match status" value="1"/>
</dbReference>
<dbReference type="EMBL" id="MABE01000638">
    <property type="protein sequence ID" value="OUS37272.1"/>
    <property type="molecule type" value="Genomic_DNA"/>
</dbReference>
<dbReference type="InterPro" id="IPR036457">
    <property type="entry name" value="PPM-type-like_dom_sf"/>
</dbReference>
<organism evidence="9 10">
    <name type="scientific">Oleispira antarctica</name>
    <dbReference type="NCBI Taxonomy" id="188908"/>
    <lineage>
        <taxon>Bacteria</taxon>
        <taxon>Pseudomonadati</taxon>
        <taxon>Pseudomonadota</taxon>
        <taxon>Gammaproteobacteria</taxon>
        <taxon>Oceanospirillales</taxon>
        <taxon>Oceanospirillaceae</taxon>
        <taxon>Oleispira</taxon>
    </lineage>
</organism>
<evidence type="ECO:0000313" key="9">
    <source>
        <dbReference type="EMBL" id="OUS37272.1"/>
    </source>
</evidence>
<dbReference type="InterPro" id="IPR039420">
    <property type="entry name" value="WalR-like"/>
</dbReference>
<evidence type="ECO:0000256" key="5">
    <source>
        <dbReference type="ARBA" id="ARBA00023163"/>
    </source>
</evidence>
<dbReference type="InterPro" id="IPR001789">
    <property type="entry name" value="Sig_transdc_resp-reg_receiver"/>
</dbReference>
<keyword evidence="5" id="KW-0804">Transcription</keyword>
<dbReference type="PROSITE" id="PS50110">
    <property type="entry name" value="RESPONSE_REGULATORY"/>
    <property type="match status" value="1"/>
</dbReference>
<reference evidence="10" key="1">
    <citation type="journal article" date="2017" name="Proc. Natl. Acad. Sci. U.S.A.">
        <title>Simulation of Deepwater Horizon oil plume reveals substrate specialization within a complex community of hydrocarbon degraders.</title>
        <authorList>
            <person name="Hu P."/>
            <person name="Dubinsky E.A."/>
            <person name="Probst A.J."/>
            <person name="Wang J."/>
            <person name="Sieber C.M.K."/>
            <person name="Tom L.M."/>
            <person name="Gardinali P."/>
            <person name="Banfield J.F."/>
            <person name="Atlas R.M."/>
            <person name="Andersen G.L."/>
        </authorList>
    </citation>
    <scope>NUCLEOTIDE SEQUENCE [LARGE SCALE GENOMIC DNA]</scope>
</reference>
<keyword evidence="3" id="KW-0805">Transcription regulation</keyword>
<dbReference type="Gene3D" id="3.60.40.10">
    <property type="entry name" value="PPM-type phosphatase domain"/>
    <property type="match status" value="1"/>
</dbReference>
<protein>
    <submittedName>
        <fullName evidence="9">Fused response regulator/phosphatase</fullName>
    </submittedName>
</protein>
<dbReference type="SMART" id="SM00448">
    <property type="entry name" value="REC"/>
    <property type="match status" value="1"/>
</dbReference>
<dbReference type="InterPro" id="IPR049510">
    <property type="entry name" value="RssB-like_REC"/>
</dbReference>
<gene>
    <name evidence="9" type="ORF">A9R00_11130</name>
</gene>
<dbReference type="AlphaFoldDB" id="A0A1Y5HQ77"/>
<dbReference type="GO" id="GO:0032993">
    <property type="term" value="C:protein-DNA complex"/>
    <property type="evidence" value="ECO:0007669"/>
    <property type="project" value="TreeGrafter"/>
</dbReference>
<evidence type="ECO:0000256" key="3">
    <source>
        <dbReference type="ARBA" id="ARBA00023015"/>
    </source>
</evidence>
<evidence type="ECO:0000256" key="4">
    <source>
        <dbReference type="ARBA" id="ARBA00023125"/>
    </source>
</evidence>
<comment type="caution">
    <text evidence="9">The sequence shown here is derived from an EMBL/GenBank/DDBJ whole genome shotgun (WGS) entry which is preliminary data.</text>
</comment>
<keyword evidence="2" id="KW-0902">Two-component regulatory system</keyword>
<dbReference type="CDD" id="cd17555">
    <property type="entry name" value="REC_RssB-like"/>
    <property type="match status" value="1"/>
</dbReference>
<evidence type="ECO:0000256" key="6">
    <source>
        <dbReference type="PROSITE-ProRule" id="PRU00169"/>
    </source>
</evidence>
<dbReference type="GO" id="GO:0005829">
    <property type="term" value="C:cytosol"/>
    <property type="evidence" value="ECO:0007669"/>
    <property type="project" value="TreeGrafter"/>
</dbReference>
<dbReference type="PANTHER" id="PTHR48111:SF1">
    <property type="entry name" value="TWO-COMPONENT RESPONSE REGULATOR ORR33"/>
    <property type="match status" value="1"/>
</dbReference>
<keyword evidence="7" id="KW-0175">Coiled coil</keyword>
<dbReference type="SUPFAM" id="SSF52172">
    <property type="entry name" value="CheY-like"/>
    <property type="match status" value="1"/>
</dbReference>
<dbReference type="GO" id="GO:0000976">
    <property type="term" value="F:transcription cis-regulatory region binding"/>
    <property type="evidence" value="ECO:0007669"/>
    <property type="project" value="TreeGrafter"/>
</dbReference>
<evidence type="ECO:0000259" key="8">
    <source>
        <dbReference type="PROSITE" id="PS50110"/>
    </source>
</evidence>
<dbReference type="Pfam" id="PF07228">
    <property type="entry name" value="SpoIIE"/>
    <property type="match status" value="1"/>
</dbReference>
<proteinExistence type="predicted"/>
<dbReference type="Pfam" id="PF00072">
    <property type="entry name" value="Response_reg"/>
    <property type="match status" value="1"/>
</dbReference>
<evidence type="ECO:0000313" key="10">
    <source>
        <dbReference type="Proteomes" id="UP000227088"/>
    </source>
</evidence>
<dbReference type="Proteomes" id="UP000227088">
    <property type="component" value="Unassembled WGS sequence"/>
</dbReference>
<evidence type="ECO:0000256" key="1">
    <source>
        <dbReference type="ARBA" id="ARBA00022553"/>
    </source>
</evidence>
<feature type="modified residue" description="4-aspartylphosphate" evidence="6">
    <location>
        <position position="54"/>
    </location>
</feature>
<name>A0A1Y5HQ77_OLEAN</name>